<protein>
    <submittedName>
        <fullName evidence="6">TlpA family protein disulfide reductase</fullName>
    </submittedName>
</protein>
<evidence type="ECO:0000313" key="6">
    <source>
        <dbReference type="EMBL" id="TMM29434.1"/>
    </source>
</evidence>
<proteinExistence type="predicted"/>
<dbReference type="EMBL" id="VANR01000005">
    <property type="protein sequence ID" value="TMM29434.1"/>
    <property type="molecule type" value="Genomic_DNA"/>
</dbReference>
<comment type="caution">
    <text evidence="6">The sequence shown here is derived from an EMBL/GenBank/DDBJ whole genome shotgun (WGS) entry which is preliminary data.</text>
</comment>
<dbReference type="Gene3D" id="3.40.30.10">
    <property type="entry name" value="Glutaredoxin"/>
    <property type="match status" value="1"/>
</dbReference>
<dbReference type="SUPFAM" id="SSF52833">
    <property type="entry name" value="Thioredoxin-like"/>
    <property type="match status" value="1"/>
</dbReference>
<dbReference type="Proteomes" id="UP000307140">
    <property type="component" value="Unassembled WGS sequence"/>
</dbReference>
<dbReference type="PANTHER" id="PTHR42852:SF6">
    <property type="entry name" value="THIOL:DISULFIDE INTERCHANGE PROTEIN DSBE"/>
    <property type="match status" value="1"/>
</dbReference>
<evidence type="ECO:0000256" key="2">
    <source>
        <dbReference type="ARBA" id="ARBA00022748"/>
    </source>
</evidence>
<evidence type="ECO:0000256" key="1">
    <source>
        <dbReference type="ARBA" id="ARBA00004196"/>
    </source>
</evidence>
<comment type="subcellular location">
    <subcellularLocation>
        <location evidence="1">Cell envelope</location>
    </subcellularLocation>
</comment>
<evidence type="ECO:0000259" key="5">
    <source>
        <dbReference type="PROSITE" id="PS51352"/>
    </source>
</evidence>
<dbReference type="InterPro" id="IPR036249">
    <property type="entry name" value="Thioredoxin-like_sf"/>
</dbReference>
<dbReference type="CDD" id="cd02966">
    <property type="entry name" value="TlpA_like_family"/>
    <property type="match status" value="1"/>
</dbReference>
<feature type="domain" description="Thioredoxin" evidence="5">
    <location>
        <begin position="383"/>
        <end position="534"/>
    </location>
</feature>
<gene>
    <name evidence="6" type="ORF">FDT66_09925</name>
</gene>
<keyword evidence="7" id="KW-1185">Reference proteome</keyword>
<dbReference type="RefSeq" id="WP_138536079.1">
    <property type="nucleotide sequence ID" value="NZ_VANR01000005.1"/>
</dbReference>
<evidence type="ECO:0000313" key="7">
    <source>
        <dbReference type="Proteomes" id="UP000307140"/>
    </source>
</evidence>
<dbReference type="InterPro" id="IPR013740">
    <property type="entry name" value="Redoxin"/>
</dbReference>
<dbReference type="GO" id="GO:0030313">
    <property type="term" value="C:cell envelope"/>
    <property type="evidence" value="ECO:0007669"/>
    <property type="project" value="UniProtKB-SubCell"/>
</dbReference>
<dbReference type="AlphaFoldDB" id="A0A5S3N4P3"/>
<dbReference type="InterPro" id="IPR013766">
    <property type="entry name" value="Thioredoxin_domain"/>
</dbReference>
<keyword evidence="3" id="KW-1015">Disulfide bond</keyword>
<dbReference type="PROSITE" id="PS51352">
    <property type="entry name" value="THIOREDOXIN_2"/>
    <property type="match status" value="1"/>
</dbReference>
<dbReference type="InterPro" id="IPR050553">
    <property type="entry name" value="Thioredoxin_ResA/DsbE_sf"/>
</dbReference>
<dbReference type="PANTHER" id="PTHR42852">
    <property type="entry name" value="THIOL:DISULFIDE INTERCHANGE PROTEIN DSBE"/>
    <property type="match status" value="1"/>
</dbReference>
<evidence type="ECO:0000256" key="4">
    <source>
        <dbReference type="ARBA" id="ARBA00023284"/>
    </source>
</evidence>
<dbReference type="OrthoDB" id="1098640at2"/>
<organism evidence="6 7">
    <name type="scientific">Polaribacter aestuariivivens</name>
    <dbReference type="NCBI Taxonomy" id="2304626"/>
    <lineage>
        <taxon>Bacteria</taxon>
        <taxon>Pseudomonadati</taxon>
        <taxon>Bacteroidota</taxon>
        <taxon>Flavobacteriia</taxon>
        <taxon>Flavobacteriales</taxon>
        <taxon>Flavobacteriaceae</taxon>
    </lineage>
</organism>
<name>A0A5S3N4P3_9FLAO</name>
<accession>A0A5S3N4P3</accession>
<keyword evidence="4" id="KW-0676">Redox-active center</keyword>
<sequence>MKNKILIIILSILCIYSCKQQVKVNNNLKEEIVTIKGKIHNYQNTYKTGRFTYFDAITRTIEHKIISIDSLGKFNFSFKLIHPLYNSVFFEIADKNFTEFMIKPKTNYDVVIKEGKLIFEDKWEEINKQISTFNNELNKALKDKLPKFKNINIKELSTTEYLNYQKEMEIEKLSFLTSYSKKNNLSKDVKSYLKSKLKYKSAHASITARFEYSQGFPKQKKILPKDFYKNIFNEYQITTFEDIQSRECIDYIANIVTVLSNKDTTANNKFEFFKSFNFFSPTELDLLHKLFNDFKTVSKTTEYLKFLEKNRDMFVELNWRYNVHILLKNINLLSSGLTKDLVISQGLEKYYFSNNLRPNNKEWKQIENLIDNQSILKYLKTESFKRTLAKETKTVSNEDNIVISLEKIKEKYFNKYIGKVIYIDFYATWCGPCIEEIPYAKQMHKEFENKNVVFLNLCAKSKLEDWRNFKKKHELGGENYLLTDEEYFILTNEYKVKGFPTYILLDKKGNVSEYNTLRPSSKISIYEKIDNLILKE</sequence>
<reference evidence="6 7" key="1">
    <citation type="submission" date="2019-05" db="EMBL/GenBank/DDBJ databases">
        <title>Polaribacter aestuariivivens sp. nov., isolated from a tidal flat.</title>
        <authorList>
            <person name="Yoon J.-H."/>
        </authorList>
    </citation>
    <scope>NUCLEOTIDE SEQUENCE [LARGE SCALE GENOMIC DNA]</scope>
    <source>
        <strain evidence="6 7">DBTF-3</strain>
    </source>
</reference>
<dbReference type="Pfam" id="PF08534">
    <property type="entry name" value="Redoxin"/>
    <property type="match status" value="1"/>
</dbReference>
<keyword evidence="2" id="KW-0201">Cytochrome c-type biogenesis</keyword>
<dbReference type="GO" id="GO:0016491">
    <property type="term" value="F:oxidoreductase activity"/>
    <property type="evidence" value="ECO:0007669"/>
    <property type="project" value="InterPro"/>
</dbReference>
<evidence type="ECO:0000256" key="3">
    <source>
        <dbReference type="ARBA" id="ARBA00023157"/>
    </source>
</evidence>
<dbReference type="GO" id="GO:0017004">
    <property type="term" value="P:cytochrome complex assembly"/>
    <property type="evidence" value="ECO:0007669"/>
    <property type="project" value="UniProtKB-KW"/>
</dbReference>